<dbReference type="InterPro" id="IPR050856">
    <property type="entry name" value="Biotin_carboxylase_complex"/>
</dbReference>
<dbReference type="AlphaFoldDB" id="A0A2T4U0L0"/>
<organism evidence="9 10">
    <name type="scientific">Candidatus Methylomirabilis limnetica</name>
    <dbReference type="NCBI Taxonomy" id="2033718"/>
    <lineage>
        <taxon>Bacteria</taxon>
        <taxon>Candidatus Methylomirabilota</taxon>
        <taxon>Candidatus Methylomirabilia</taxon>
        <taxon>Candidatus Methylomirabilales</taxon>
        <taxon>Candidatus Methylomirabilaceae</taxon>
        <taxon>Candidatus Methylomirabilis</taxon>
    </lineage>
</organism>
<evidence type="ECO:0000256" key="5">
    <source>
        <dbReference type="ARBA" id="ARBA00023267"/>
    </source>
</evidence>
<dbReference type="InterPro" id="IPR011764">
    <property type="entry name" value="Biotin_carboxylation_dom"/>
</dbReference>
<dbReference type="Pfam" id="PF00289">
    <property type="entry name" value="Biotin_carb_N"/>
    <property type="match status" value="1"/>
</dbReference>
<evidence type="ECO:0000313" key="9">
    <source>
        <dbReference type="EMBL" id="PTL36900.1"/>
    </source>
</evidence>
<reference evidence="10" key="2">
    <citation type="journal article" date="2018" name="Environ. Microbiol.">
        <title>Bloom of a denitrifying methanotroph, 'Candidatus Methylomirabilis limnetica', in a deep stratified lake.</title>
        <authorList>
            <person name="Graf J.S."/>
            <person name="Mayr M.J."/>
            <person name="Marchant H.K."/>
            <person name="Tienken D."/>
            <person name="Hach P.F."/>
            <person name="Brand A."/>
            <person name="Schubert C.J."/>
            <person name="Kuypers M.M."/>
            <person name="Milucka J."/>
        </authorList>
    </citation>
    <scope>NUCLEOTIDE SEQUENCE [LARGE SCALE GENOMIC DNA]</scope>
    <source>
        <strain evidence="10">Zug</strain>
    </source>
</reference>
<dbReference type="PANTHER" id="PTHR18866:SF33">
    <property type="entry name" value="METHYLCROTONOYL-COA CARBOXYLASE SUBUNIT ALPHA, MITOCHONDRIAL-RELATED"/>
    <property type="match status" value="1"/>
</dbReference>
<dbReference type="InterPro" id="IPR005482">
    <property type="entry name" value="Biotin_COase_C"/>
</dbReference>
<dbReference type="InterPro" id="IPR011054">
    <property type="entry name" value="Rudment_hybrid_motif"/>
</dbReference>
<dbReference type="PROSITE" id="PS00867">
    <property type="entry name" value="CPSASE_2"/>
    <property type="match status" value="1"/>
</dbReference>
<keyword evidence="5" id="KW-0092">Biotin</keyword>
<comment type="caution">
    <text evidence="9">The sequence shown here is derived from an EMBL/GenBank/DDBJ whole genome shotgun (WGS) entry which is preliminary data.</text>
</comment>
<dbReference type="InterPro" id="IPR016185">
    <property type="entry name" value="PreATP-grasp_dom_sf"/>
</dbReference>
<dbReference type="NCBIfam" id="NF006367">
    <property type="entry name" value="PRK08591.1"/>
    <property type="match status" value="1"/>
</dbReference>
<keyword evidence="10" id="KW-1185">Reference proteome</keyword>
<evidence type="ECO:0000259" key="7">
    <source>
        <dbReference type="PROSITE" id="PS50975"/>
    </source>
</evidence>
<reference evidence="9 10" key="1">
    <citation type="submission" date="2017-09" db="EMBL/GenBank/DDBJ databases">
        <title>Bloom of a denitrifying methanotroph, Candidatus Methylomirabilis limnetica, in a deep stratified lake.</title>
        <authorList>
            <person name="Graf J.S."/>
            <person name="Marchant H.K."/>
            <person name="Tienken D."/>
            <person name="Hach P.F."/>
            <person name="Brand A."/>
            <person name="Schubert C.J."/>
            <person name="Kuypers M.M."/>
            <person name="Milucka J."/>
        </authorList>
    </citation>
    <scope>NUCLEOTIDE SEQUENCE [LARGE SCALE GENOMIC DNA]</scope>
    <source>
        <strain evidence="9 10">Zug</strain>
    </source>
</reference>
<sequence>MFDKILIANRGEIAVRVIRACREMGIGTVAVYSEADRAALHVRLADEAYLIGPAPSPQSYLKVDRIIETAKLSGTNAIHPGYGFLSENAEFALRCEEEGLVFIGPSSHAIRAVGGKTAGRNLASNAGVPIVPGTTRDLTDQEVREAVRELGLPVVIKASAGGGGKGMRIVSSEAMLGSGIRAARSEASSAFGSSAIYVERHLGSARHIEMQIIADTRGNVVYLGERECSLQRRHQKVIEESPSPFVDLELRHRMGEAAVRIARAAGYTNAGTMEFLVDPSRNFYFLEMNTRLQVEHSVTEMVTGLDLVKEQIRIAAGEPLSVRQDEIQLYGHAIECRIYAEDPFNNFMPSPGRIRALRTPGGPGIRIESAIYEGCEVPIYYDPLISKLVVWGRDRSEAIGRMRRALAEYVVLGVKTNIQFHQQVLNLSEFVTGQIHTEFLESWLATGLKPEGEAFAEIALIAGALYLHTRKRAAPSPIGAGGQVESAWKLAGRQDGLRRR</sequence>
<dbReference type="FunFam" id="3.30.470.20:FF:000028">
    <property type="entry name" value="Methylcrotonoyl-CoA carboxylase subunit alpha, mitochondrial"/>
    <property type="match status" value="1"/>
</dbReference>
<dbReference type="UniPathway" id="UPA00655">
    <property type="reaction ID" value="UER00711"/>
</dbReference>
<dbReference type="SUPFAM" id="SSF51246">
    <property type="entry name" value="Rudiment single hybrid motif"/>
    <property type="match status" value="1"/>
</dbReference>
<feature type="domain" description="ATP-grasp" evidence="7">
    <location>
        <begin position="120"/>
        <end position="316"/>
    </location>
</feature>
<dbReference type="InterPro" id="IPR011761">
    <property type="entry name" value="ATP-grasp"/>
</dbReference>
<dbReference type="GO" id="GO:2001295">
    <property type="term" value="P:malonyl-CoA biosynthetic process"/>
    <property type="evidence" value="ECO:0007669"/>
    <property type="project" value="UniProtKB-UniPathway"/>
</dbReference>
<accession>A0A2T4U0L0</accession>
<proteinExistence type="predicted"/>
<evidence type="ECO:0000259" key="8">
    <source>
        <dbReference type="PROSITE" id="PS50979"/>
    </source>
</evidence>
<dbReference type="NCBIfam" id="TIGR00514">
    <property type="entry name" value="accC"/>
    <property type="match status" value="1"/>
</dbReference>
<dbReference type="SMART" id="SM00878">
    <property type="entry name" value="Biotin_carb_C"/>
    <property type="match status" value="1"/>
</dbReference>
<dbReference type="SUPFAM" id="SSF56059">
    <property type="entry name" value="Glutathione synthetase ATP-binding domain-like"/>
    <property type="match status" value="1"/>
</dbReference>
<gene>
    <name evidence="9" type="primary">accC</name>
    <name evidence="9" type="ORF">CLG94_02070</name>
</gene>
<dbReference type="Proteomes" id="UP000241436">
    <property type="component" value="Unassembled WGS sequence"/>
</dbReference>
<dbReference type="SUPFAM" id="SSF52440">
    <property type="entry name" value="PreATP-grasp domain"/>
    <property type="match status" value="1"/>
</dbReference>
<evidence type="ECO:0000256" key="6">
    <source>
        <dbReference type="PROSITE-ProRule" id="PRU00409"/>
    </source>
</evidence>
<keyword evidence="1" id="KW-0436">Ligase</keyword>
<dbReference type="Pfam" id="PF02786">
    <property type="entry name" value="CPSase_L_D2"/>
    <property type="match status" value="1"/>
</dbReference>
<dbReference type="PROSITE" id="PS50975">
    <property type="entry name" value="ATP_GRASP"/>
    <property type="match status" value="1"/>
</dbReference>
<dbReference type="FunFam" id="3.40.50.20:FF:000010">
    <property type="entry name" value="Propionyl-CoA carboxylase subunit alpha"/>
    <property type="match status" value="1"/>
</dbReference>
<feature type="domain" description="Biotin carboxylation" evidence="8">
    <location>
        <begin position="1"/>
        <end position="445"/>
    </location>
</feature>
<dbReference type="GO" id="GO:0016874">
    <property type="term" value="F:ligase activity"/>
    <property type="evidence" value="ECO:0007669"/>
    <property type="project" value="UniProtKB-KW"/>
</dbReference>
<dbReference type="InterPro" id="IPR005479">
    <property type="entry name" value="CPAse_ATP-bd"/>
</dbReference>
<dbReference type="EMBL" id="NVQC01000010">
    <property type="protein sequence ID" value="PTL36900.1"/>
    <property type="molecule type" value="Genomic_DNA"/>
</dbReference>
<dbReference type="InterPro" id="IPR005481">
    <property type="entry name" value="BC-like_N"/>
</dbReference>
<dbReference type="PANTHER" id="PTHR18866">
    <property type="entry name" value="CARBOXYLASE:PYRUVATE/ACETYL-COA/PROPIONYL-COA CARBOXYLASE"/>
    <property type="match status" value="1"/>
</dbReference>
<dbReference type="Pfam" id="PF02785">
    <property type="entry name" value="Biotin_carb_C"/>
    <property type="match status" value="1"/>
</dbReference>
<keyword evidence="2 6" id="KW-0547">Nucleotide-binding</keyword>
<dbReference type="RefSeq" id="WP_107561258.1">
    <property type="nucleotide sequence ID" value="NZ_NVQC01000010.1"/>
</dbReference>
<dbReference type="OrthoDB" id="9807469at2"/>
<dbReference type="GO" id="GO:0005524">
    <property type="term" value="F:ATP binding"/>
    <property type="evidence" value="ECO:0007669"/>
    <property type="project" value="UniProtKB-UniRule"/>
</dbReference>
<name>A0A2T4U0L0_9BACT</name>
<evidence type="ECO:0000256" key="1">
    <source>
        <dbReference type="ARBA" id="ARBA00022598"/>
    </source>
</evidence>
<dbReference type="PROSITE" id="PS50979">
    <property type="entry name" value="BC"/>
    <property type="match status" value="1"/>
</dbReference>
<keyword evidence="3 6" id="KW-0067">ATP-binding</keyword>
<protein>
    <submittedName>
        <fullName evidence="9">Acetyl-CoA carboxylase biotin carboxylase subunit</fullName>
    </submittedName>
</protein>
<evidence type="ECO:0000313" key="10">
    <source>
        <dbReference type="Proteomes" id="UP000241436"/>
    </source>
</evidence>
<evidence type="ECO:0000256" key="3">
    <source>
        <dbReference type="ARBA" id="ARBA00022840"/>
    </source>
</evidence>
<dbReference type="GO" id="GO:0046872">
    <property type="term" value="F:metal ion binding"/>
    <property type="evidence" value="ECO:0007669"/>
    <property type="project" value="InterPro"/>
</dbReference>
<keyword evidence="4" id="KW-0460">Magnesium</keyword>
<dbReference type="Gene3D" id="3.30.470.20">
    <property type="entry name" value="ATP-grasp fold, B domain"/>
    <property type="match status" value="1"/>
</dbReference>
<evidence type="ECO:0000256" key="4">
    <source>
        <dbReference type="ARBA" id="ARBA00022842"/>
    </source>
</evidence>
<dbReference type="InterPro" id="IPR004549">
    <property type="entry name" value="Acetyl_CoA_COase_biotin_COase"/>
</dbReference>
<evidence type="ECO:0000256" key="2">
    <source>
        <dbReference type="ARBA" id="ARBA00022741"/>
    </source>
</evidence>